<dbReference type="InterPro" id="IPR036396">
    <property type="entry name" value="Cyt_P450_sf"/>
</dbReference>
<evidence type="ECO:0000256" key="7">
    <source>
        <dbReference type="ARBA" id="ARBA00023033"/>
    </source>
</evidence>
<dbReference type="PANTHER" id="PTHR46696">
    <property type="entry name" value="P450, PUTATIVE (EUROFUNG)-RELATED"/>
    <property type="match status" value="1"/>
</dbReference>
<gene>
    <name evidence="9" type="ORF">GCM10023257_45170</name>
</gene>
<evidence type="ECO:0000256" key="6">
    <source>
        <dbReference type="ARBA" id="ARBA00023004"/>
    </source>
</evidence>
<keyword evidence="3 8" id="KW-0349">Heme</keyword>
<proteinExistence type="inferred from homology"/>
<evidence type="ECO:0000256" key="4">
    <source>
        <dbReference type="ARBA" id="ARBA00022723"/>
    </source>
</evidence>
<keyword evidence="10" id="KW-1185">Reference proteome</keyword>
<dbReference type="Pfam" id="PF00067">
    <property type="entry name" value="p450"/>
    <property type="match status" value="1"/>
</dbReference>
<evidence type="ECO:0000313" key="10">
    <source>
        <dbReference type="Proteomes" id="UP001500610"/>
    </source>
</evidence>
<dbReference type="Proteomes" id="UP001500610">
    <property type="component" value="Unassembled WGS sequence"/>
</dbReference>
<accession>A0ABP9IGU7</accession>
<dbReference type="InterPro" id="IPR002397">
    <property type="entry name" value="Cyt_P450_B"/>
</dbReference>
<reference evidence="10" key="1">
    <citation type="journal article" date="2019" name="Int. J. Syst. Evol. Microbiol.">
        <title>The Global Catalogue of Microorganisms (GCM) 10K type strain sequencing project: providing services to taxonomists for standard genome sequencing and annotation.</title>
        <authorList>
            <consortium name="The Broad Institute Genomics Platform"/>
            <consortium name="The Broad Institute Genome Sequencing Center for Infectious Disease"/>
            <person name="Wu L."/>
            <person name="Ma J."/>
        </authorList>
    </citation>
    <scope>NUCLEOTIDE SEQUENCE [LARGE SCALE GENOMIC DNA]</scope>
    <source>
        <strain evidence="10">JCM 17657</strain>
    </source>
</reference>
<sequence length="397" mass="43478">MDRVLDFLSSADSAGELHPRLAELRRRETLPRVLLADGQEAWLVTRNEDVRTVLSDRSFTRDVMGERARQAGRAPGGARSVNMDGRPHHELRALVSKAFTVRRIEAMTPRIQAWTDELIDAMEEAGPPADLVAHLAVPLPALAICELLGFPVEDRQVLSGWCERITRLGEGGPDPRAWQELSAYIARRVPVERAALRGGLAPEAPILTRLVHAHDSEDALSMEELLSLTVVVLAGGLETTQTAIGAGMVRLFRNPDQLDKVRADPDLVVPAVEEILRCQPVIDVNRVQVATRTVRLGGQEIRAGDLVQVSVNAANRDETVFPDGERCDVTRGPNPHLAFGYGAHHCLGAALARLELKTAFSTLLRRLPDLRPAVPLESLGWRGGHVTLGLEELPVAW</sequence>
<dbReference type="EMBL" id="BAABIV010000018">
    <property type="protein sequence ID" value="GAA4997364.1"/>
    <property type="molecule type" value="Genomic_DNA"/>
</dbReference>
<dbReference type="PROSITE" id="PS00086">
    <property type="entry name" value="CYTOCHROME_P450"/>
    <property type="match status" value="1"/>
</dbReference>
<comment type="cofactor">
    <cofactor evidence="1">
        <name>heme</name>
        <dbReference type="ChEBI" id="CHEBI:30413"/>
    </cofactor>
</comment>
<dbReference type="PRINTS" id="PR00385">
    <property type="entry name" value="P450"/>
</dbReference>
<evidence type="ECO:0000256" key="2">
    <source>
        <dbReference type="ARBA" id="ARBA00010617"/>
    </source>
</evidence>
<name>A0ABP9IGU7_9ACTN</name>
<comment type="similarity">
    <text evidence="2 8">Belongs to the cytochrome P450 family.</text>
</comment>
<dbReference type="PRINTS" id="PR00359">
    <property type="entry name" value="BP450"/>
</dbReference>
<dbReference type="PANTHER" id="PTHR46696:SF5">
    <property type="entry name" value="CYTOCHROME P450 BJ-1"/>
    <property type="match status" value="1"/>
</dbReference>
<dbReference type="SUPFAM" id="SSF48264">
    <property type="entry name" value="Cytochrome P450"/>
    <property type="match status" value="1"/>
</dbReference>
<dbReference type="InterPro" id="IPR017972">
    <property type="entry name" value="Cyt_P450_CS"/>
</dbReference>
<evidence type="ECO:0000256" key="3">
    <source>
        <dbReference type="ARBA" id="ARBA00022617"/>
    </source>
</evidence>
<keyword evidence="5 8" id="KW-0560">Oxidoreductase</keyword>
<organism evidence="9 10">
    <name type="scientific">Streptomyces hyderabadensis</name>
    <dbReference type="NCBI Taxonomy" id="598549"/>
    <lineage>
        <taxon>Bacteria</taxon>
        <taxon>Bacillati</taxon>
        <taxon>Actinomycetota</taxon>
        <taxon>Actinomycetes</taxon>
        <taxon>Kitasatosporales</taxon>
        <taxon>Streptomycetaceae</taxon>
        <taxon>Streptomyces</taxon>
    </lineage>
</organism>
<evidence type="ECO:0000256" key="5">
    <source>
        <dbReference type="ARBA" id="ARBA00023002"/>
    </source>
</evidence>
<evidence type="ECO:0000313" key="9">
    <source>
        <dbReference type="EMBL" id="GAA4997364.1"/>
    </source>
</evidence>
<dbReference type="CDD" id="cd11031">
    <property type="entry name" value="Cyp158A-like"/>
    <property type="match status" value="1"/>
</dbReference>
<dbReference type="InterPro" id="IPR001128">
    <property type="entry name" value="Cyt_P450"/>
</dbReference>
<evidence type="ECO:0000256" key="8">
    <source>
        <dbReference type="RuleBase" id="RU000461"/>
    </source>
</evidence>
<dbReference type="Gene3D" id="1.10.630.10">
    <property type="entry name" value="Cytochrome P450"/>
    <property type="match status" value="1"/>
</dbReference>
<keyword evidence="6 8" id="KW-0408">Iron</keyword>
<keyword evidence="7 8" id="KW-0503">Monooxygenase</keyword>
<protein>
    <submittedName>
        <fullName evidence="9">Cytochrome P450</fullName>
    </submittedName>
</protein>
<evidence type="ECO:0000256" key="1">
    <source>
        <dbReference type="ARBA" id="ARBA00001971"/>
    </source>
</evidence>
<keyword evidence="4 8" id="KW-0479">Metal-binding</keyword>
<comment type="caution">
    <text evidence="9">The sequence shown here is derived from an EMBL/GenBank/DDBJ whole genome shotgun (WGS) entry which is preliminary data.</text>
</comment>